<dbReference type="GO" id="GO:0016020">
    <property type="term" value="C:membrane"/>
    <property type="evidence" value="ECO:0007669"/>
    <property type="project" value="UniProtKB-SubCell"/>
</dbReference>
<evidence type="ECO:0000313" key="7">
    <source>
        <dbReference type="Proteomes" id="UP000051297"/>
    </source>
</evidence>
<dbReference type="EMBL" id="LDXK01000001">
    <property type="protein sequence ID" value="KRT67653.1"/>
    <property type="molecule type" value="Genomic_DNA"/>
</dbReference>
<organism evidence="6 7">
    <name type="scientific">candidate division WWE3 bacterium CSP1-7</name>
    <dbReference type="NCBI Taxonomy" id="1576480"/>
    <lineage>
        <taxon>Bacteria</taxon>
        <taxon>Katanobacteria</taxon>
    </lineage>
</organism>
<comment type="subcellular location">
    <subcellularLocation>
        <location evidence="1">Membrane</location>
        <topology evidence="1">Multi-pass membrane protein</topology>
    </subcellularLocation>
</comment>
<keyword evidence="2 5" id="KW-0812">Transmembrane</keyword>
<evidence type="ECO:0000256" key="2">
    <source>
        <dbReference type="ARBA" id="ARBA00022692"/>
    </source>
</evidence>
<proteinExistence type="predicted"/>
<dbReference type="Proteomes" id="UP000051297">
    <property type="component" value="Unassembled WGS sequence"/>
</dbReference>
<feature type="transmembrane region" description="Helical" evidence="5">
    <location>
        <begin position="71"/>
        <end position="97"/>
    </location>
</feature>
<accession>A0A0T5ZYC1</accession>
<comment type="caution">
    <text evidence="6">The sequence shown here is derived from an EMBL/GenBank/DDBJ whole genome shotgun (WGS) entry which is preliminary data.</text>
</comment>
<keyword evidence="4 5" id="KW-0472">Membrane</keyword>
<protein>
    <submittedName>
        <fullName evidence="6">DoxX protein</fullName>
    </submittedName>
</protein>
<name>A0A0T5ZYC1_UNCKA</name>
<feature type="transmembrane region" description="Helical" evidence="5">
    <location>
        <begin position="48"/>
        <end position="64"/>
    </location>
</feature>
<evidence type="ECO:0000256" key="5">
    <source>
        <dbReference type="SAM" id="Phobius"/>
    </source>
</evidence>
<dbReference type="Pfam" id="PF07681">
    <property type="entry name" value="DoxX"/>
    <property type="match status" value="1"/>
</dbReference>
<evidence type="ECO:0000256" key="1">
    <source>
        <dbReference type="ARBA" id="ARBA00004141"/>
    </source>
</evidence>
<evidence type="ECO:0000313" key="6">
    <source>
        <dbReference type="EMBL" id="KRT67653.1"/>
    </source>
</evidence>
<dbReference type="InterPro" id="IPR032808">
    <property type="entry name" value="DoxX"/>
</dbReference>
<feature type="transmembrane region" description="Helical" evidence="5">
    <location>
        <begin position="117"/>
        <end position="141"/>
    </location>
</feature>
<sequence length="158" mass="17462">MTNWQKTTLLLLRLALGWVFLYAGLTKVLSPDWTAAGYLKGAKTFTDLYQWFAADANIGWVSFLNQWGQVLIGAAMILGIGVRIASWGGALMMLLYYFPVLVFPKIGANSYLVDEHIIYALVFLVFGALGAQSTWGVSAWLKSKGLLQKPAWLARILG</sequence>
<reference evidence="6 7" key="1">
    <citation type="submission" date="2015-05" db="EMBL/GenBank/DDBJ databases">
        <title>Critical biogeochemical functions in the subsurface are associated with bacteria from new phyla and little studied lineages.</title>
        <authorList>
            <person name="Hug L.A."/>
            <person name="Thomas B.C."/>
            <person name="Sharon I."/>
            <person name="Brown C.T."/>
            <person name="Sharma R."/>
            <person name="Hettich R.L."/>
            <person name="Wilkins M.J."/>
            <person name="Williams K.H."/>
            <person name="Singh A."/>
            <person name="Banfield J.F."/>
        </authorList>
    </citation>
    <scope>NUCLEOTIDE SEQUENCE [LARGE SCALE GENOMIC DNA]</scope>
    <source>
        <strain evidence="6">CSP1-7</strain>
    </source>
</reference>
<dbReference type="AlphaFoldDB" id="A0A0T5ZYC1"/>
<dbReference type="STRING" id="1576480.XU08_C0001G0061"/>
<evidence type="ECO:0000256" key="3">
    <source>
        <dbReference type="ARBA" id="ARBA00022989"/>
    </source>
</evidence>
<keyword evidence="3 5" id="KW-1133">Transmembrane helix</keyword>
<evidence type="ECO:0000256" key="4">
    <source>
        <dbReference type="ARBA" id="ARBA00023136"/>
    </source>
</evidence>
<gene>
    <name evidence="6" type="ORF">XU08_C0001G0061</name>
</gene>
<feature type="transmembrane region" description="Helical" evidence="5">
    <location>
        <begin position="7"/>
        <end position="25"/>
    </location>
</feature>